<sequence>MIAAGFHIVPAHWPTDAAALRGVRDAVFIREQQISAEDEWDDLDAVSRHVLALALDGNAIGCARLTPQQRIGRMAVLAEWRGRGVGMALLTHLIAEARALGWPEVQLSAQQHAIDFYARAGFIPYGDTYLDANIPHRMMRLALEPFAVPAPRALQPTPVAAPLHADDLGALATATLRLLRDARHGITLYTRDLDPGLLDQAPILEALRTLAVRGRGAQLRLLVQQPDAALRDGHLMLPLIQRLPSVIQLRQPVEDADLHYPSAFLLNDRGGYLLRALASRHEAMGNTFAPGRAAQLAAYFDQVWARSQPLRELQPLQL</sequence>
<dbReference type="Pfam" id="PF13673">
    <property type="entry name" value="Acetyltransf_10"/>
    <property type="match status" value="1"/>
</dbReference>
<dbReference type="AlphaFoldDB" id="A0A4S3KJC8"/>
<name>A0A4S3KJC8_9GAMM</name>
<proteinExistence type="predicted"/>
<dbReference type="InterPro" id="IPR000182">
    <property type="entry name" value="GNAT_dom"/>
</dbReference>
<dbReference type="Gene3D" id="3.40.630.30">
    <property type="match status" value="1"/>
</dbReference>
<dbReference type="PANTHER" id="PTHR43877">
    <property type="entry name" value="AMINOALKYLPHOSPHONATE N-ACETYLTRANSFERASE-RELATED-RELATED"/>
    <property type="match status" value="1"/>
</dbReference>
<dbReference type="PROSITE" id="PS51186">
    <property type="entry name" value="GNAT"/>
    <property type="match status" value="1"/>
</dbReference>
<dbReference type="GO" id="GO:0016747">
    <property type="term" value="F:acyltransferase activity, transferring groups other than amino-acyl groups"/>
    <property type="evidence" value="ECO:0007669"/>
    <property type="project" value="InterPro"/>
</dbReference>
<evidence type="ECO:0000256" key="2">
    <source>
        <dbReference type="ARBA" id="ARBA00023315"/>
    </source>
</evidence>
<protein>
    <recommendedName>
        <fullName evidence="3">N-acetyltransferase domain-containing protein</fullName>
    </recommendedName>
</protein>
<organism evidence="4 5">
    <name type="scientific">Metallibacterium scheffleri</name>
    <dbReference type="NCBI Taxonomy" id="993689"/>
    <lineage>
        <taxon>Bacteria</taxon>
        <taxon>Pseudomonadati</taxon>
        <taxon>Pseudomonadota</taxon>
        <taxon>Gammaproteobacteria</taxon>
        <taxon>Lysobacterales</taxon>
        <taxon>Rhodanobacteraceae</taxon>
        <taxon>Metallibacterium</taxon>
    </lineage>
</organism>
<dbReference type="PANTHER" id="PTHR43877:SF1">
    <property type="entry name" value="ACETYLTRANSFERASE"/>
    <property type="match status" value="1"/>
</dbReference>
<feature type="domain" description="N-acetyltransferase" evidence="3">
    <location>
        <begin position="6"/>
        <end position="144"/>
    </location>
</feature>
<dbReference type="InterPro" id="IPR057691">
    <property type="entry name" value="DUF7931"/>
</dbReference>
<dbReference type="SUPFAM" id="SSF55729">
    <property type="entry name" value="Acyl-CoA N-acyltransferases (Nat)"/>
    <property type="match status" value="1"/>
</dbReference>
<dbReference type="OrthoDB" id="9796171at2"/>
<keyword evidence="1" id="KW-0808">Transferase</keyword>
<dbReference type="Pfam" id="PF25559">
    <property type="entry name" value="DUF7931"/>
    <property type="match status" value="1"/>
</dbReference>
<evidence type="ECO:0000313" key="4">
    <source>
        <dbReference type="EMBL" id="THD08769.1"/>
    </source>
</evidence>
<dbReference type="InterPro" id="IPR016181">
    <property type="entry name" value="Acyl_CoA_acyltransferase"/>
</dbReference>
<keyword evidence="5" id="KW-1185">Reference proteome</keyword>
<dbReference type="STRING" id="993689.GCA_002077135_02486"/>
<evidence type="ECO:0000313" key="5">
    <source>
        <dbReference type="Proteomes" id="UP000307749"/>
    </source>
</evidence>
<dbReference type="CDD" id="cd04301">
    <property type="entry name" value="NAT_SF"/>
    <property type="match status" value="1"/>
</dbReference>
<comment type="caution">
    <text evidence="4">The sequence shown here is derived from an EMBL/GenBank/DDBJ whole genome shotgun (WGS) entry which is preliminary data.</text>
</comment>
<accession>A0A4S3KJC8</accession>
<keyword evidence="2" id="KW-0012">Acyltransferase</keyword>
<gene>
    <name evidence="4" type="ORF">B1806_12490</name>
</gene>
<dbReference type="InterPro" id="IPR050832">
    <property type="entry name" value="Bact_Acetyltransf"/>
</dbReference>
<dbReference type="EMBL" id="MWQO01000045">
    <property type="protein sequence ID" value="THD08769.1"/>
    <property type="molecule type" value="Genomic_DNA"/>
</dbReference>
<evidence type="ECO:0000256" key="1">
    <source>
        <dbReference type="ARBA" id="ARBA00022679"/>
    </source>
</evidence>
<evidence type="ECO:0000259" key="3">
    <source>
        <dbReference type="PROSITE" id="PS51186"/>
    </source>
</evidence>
<dbReference type="Proteomes" id="UP000307749">
    <property type="component" value="Unassembled WGS sequence"/>
</dbReference>
<dbReference type="RefSeq" id="WP_081128141.1">
    <property type="nucleotide sequence ID" value="NZ_LDOS01000002.1"/>
</dbReference>
<reference evidence="4 5" key="1">
    <citation type="submission" date="2017-02" db="EMBL/GenBank/DDBJ databases">
        <title>Whole genome sequencing of Metallibacterium scheffleri DSM 24874 (T).</title>
        <authorList>
            <person name="Kumar S."/>
            <person name="Patil P."/>
            <person name="Patil P.B."/>
        </authorList>
    </citation>
    <scope>NUCLEOTIDE SEQUENCE [LARGE SCALE GENOMIC DNA]</scope>
    <source>
        <strain evidence="4 5">DSM 24874</strain>
    </source>
</reference>